<keyword evidence="9" id="KW-0804">Transcription</keyword>
<dbReference type="SUPFAM" id="SSF47954">
    <property type="entry name" value="Cyclin-like"/>
    <property type="match status" value="2"/>
</dbReference>
<dbReference type="InterPro" id="IPR036915">
    <property type="entry name" value="Cyclin-like_sf"/>
</dbReference>
<sequence>MSSKERKCICGCTHIARDPSSVTNEMVCQQCGLVQEENSIVSEVQFGESSSGAAVVQGSMVGPNQTRAFSHGSALESKEHTLMRAKQRMKLIAASMRIQESVLNTAFGCFQLALANNFVKGRRSQNVLAACLYVACRKEKTNHLLIDFSSRLQISVYSLGATFLKLIRVLNIENLEPIDISLFIEHYAEKLDFGTYTTKVVKDARNLAKRMSADWICSGRRPAGIAAACLLLAARMNNFQRSHAELVAVAHVAEETIQKRMNEFKKTASAKITVLGFREAVKESDYFTQSQDRPPAINRNKEIEKKFQKVLRQRERTLERHRELARKRKLLSSLDIVPELSIDSNPEAAEKMSETIENNDNDEELDEAEILKSVNNISPETLARSGISLSESNSTKDKVAQSTTEDQSPETDTKDDKNPTDVINQDNTEGEEKDQESNEASDDETNDLFVPNEDDDDFGYDDLPDAPSDNDELYEEDADDDDDDDYPEPKSRLSKLESEYETVRPARRSGRLEGLNAESSTSRMRFADTPTPRVPRPKKSTRIRIKKEKIEKDKEASEDGFLKAILDGGSLKEEDIEKALDAILQKNHSSKPTFDDSTHQSEEEIRKMIDSQRPRNLVKGGPSSSDILKKVRDDEELDDMDDDDEVNDVKLLEEEMREKERMWIAINHDFLIAQEKKRLKLVADELAGNSSGQVKRRRTVTVKQPPASDSVRQNSLSNRTITPAESTRQMLLKKTYSKKINYDMFPQLFAE</sequence>
<dbReference type="FunFam" id="1.10.472.10:FF:000007">
    <property type="entry name" value="Transcription factor IIIB 90 kDa subunit"/>
    <property type="match status" value="1"/>
</dbReference>
<evidence type="ECO:0000256" key="7">
    <source>
        <dbReference type="ARBA" id="ARBA00023015"/>
    </source>
</evidence>
<dbReference type="GO" id="GO:0006384">
    <property type="term" value="P:transcription initiation at RNA polymerase III promoter"/>
    <property type="evidence" value="ECO:0007669"/>
    <property type="project" value="UniProtKB-ARBA"/>
</dbReference>
<keyword evidence="5" id="KW-0863">Zinc-finger</keyword>
<dbReference type="InterPro" id="IPR023486">
    <property type="entry name" value="TFIIB_CS"/>
</dbReference>
<organism evidence="14 15">
    <name type="scientific">Australozyma saopauloensis</name>
    <dbReference type="NCBI Taxonomy" id="291208"/>
    <lineage>
        <taxon>Eukaryota</taxon>
        <taxon>Fungi</taxon>
        <taxon>Dikarya</taxon>
        <taxon>Ascomycota</taxon>
        <taxon>Saccharomycotina</taxon>
        <taxon>Pichiomycetes</taxon>
        <taxon>Metschnikowiaceae</taxon>
        <taxon>Australozyma</taxon>
    </lineage>
</organism>
<dbReference type="PROSITE" id="PS00782">
    <property type="entry name" value="TFIIB"/>
    <property type="match status" value="2"/>
</dbReference>
<dbReference type="GO" id="GO:0070897">
    <property type="term" value="P:transcription preinitiation complex assembly"/>
    <property type="evidence" value="ECO:0007669"/>
    <property type="project" value="InterPro"/>
</dbReference>
<feature type="region of interest" description="Disordered" evidence="12">
    <location>
        <begin position="383"/>
        <end position="556"/>
    </location>
</feature>
<keyword evidence="7" id="KW-0805">Transcription regulation</keyword>
<comment type="similarity">
    <text evidence="2">Belongs to the TFIIB family.</text>
</comment>
<feature type="compositionally biased region" description="Basic residues" evidence="12">
    <location>
        <begin position="535"/>
        <end position="547"/>
    </location>
</feature>
<dbReference type="KEGG" id="asau:88171210"/>
<evidence type="ECO:0000313" key="15">
    <source>
        <dbReference type="Proteomes" id="UP001338582"/>
    </source>
</evidence>
<evidence type="ECO:0000256" key="11">
    <source>
        <dbReference type="ARBA" id="ARBA00031009"/>
    </source>
</evidence>
<feature type="compositionally biased region" description="Acidic residues" evidence="12">
    <location>
        <begin position="428"/>
        <end position="486"/>
    </location>
</feature>
<keyword evidence="4" id="KW-0677">Repeat</keyword>
<dbReference type="RefSeq" id="XP_062875305.1">
    <property type="nucleotide sequence ID" value="XM_063019235.1"/>
</dbReference>
<dbReference type="EMBL" id="CP138894">
    <property type="protein sequence ID" value="WPK22918.1"/>
    <property type="molecule type" value="Genomic_DNA"/>
</dbReference>
<dbReference type="PANTHER" id="PTHR11618">
    <property type="entry name" value="TRANSCRIPTION INITIATION FACTOR IIB-RELATED"/>
    <property type="match status" value="1"/>
</dbReference>
<dbReference type="Gene3D" id="1.10.472.10">
    <property type="entry name" value="Cyclin-like"/>
    <property type="match status" value="2"/>
</dbReference>
<keyword evidence="6" id="KW-0862">Zinc</keyword>
<name>A0AAX4H355_9ASCO</name>
<keyword evidence="3" id="KW-0479">Metal-binding</keyword>
<dbReference type="GO" id="GO:0000126">
    <property type="term" value="C:transcription factor TFIIIB complex"/>
    <property type="evidence" value="ECO:0007669"/>
    <property type="project" value="UniProtKB-ARBA"/>
</dbReference>
<dbReference type="GO" id="GO:0001006">
    <property type="term" value="F:RNA polymerase III type 3 promoter sequence-specific DNA binding"/>
    <property type="evidence" value="ECO:0007669"/>
    <property type="project" value="TreeGrafter"/>
</dbReference>
<dbReference type="GO" id="GO:0008270">
    <property type="term" value="F:zinc ion binding"/>
    <property type="evidence" value="ECO:0007669"/>
    <property type="project" value="UniProtKB-KW"/>
</dbReference>
<dbReference type="CDD" id="cd20553">
    <property type="entry name" value="CYCLIN_TFIIIB90_rpt1"/>
    <property type="match status" value="1"/>
</dbReference>
<dbReference type="InterPro" id="IPR013150">
    <property type="entry name" value="TFIIB_cyclin"/>
</dbReference>
<dbReference type="FunFam" id="1.10.472.10:FF:000002">
    <property type="entry name" value="Transcription factor IIIB 90 kDa subunit"/>
    <property type="match status" value="1"/>
</dbReference>
<dbReference type="GO" id="GO:0097550">
    <property type="term" value="C:transcription preinitiation complex"/>
    <property type="evidence" value="ECO:0007669"/>
    <property type="project" value="TreeGrafter"/>
</dbReference>
<evidence type="ECO:0000256" key="10">
    <source>
        <dbReference type="ARBA" id="ARBA00023242"/>
    </source>
</evidence>
<feature type="region of interest" description="Disordered" evidence="12">
    <location>
        <begin position="690"/>
        <end position="724"/>
    </location>
</feature>
<dbReference type="InterPro" id="IPR011665">
    <property type="entry name" value="BRF1_TBP-bd_dom"/>
</dbReference>
<dbReference type="SUPFAM" id="SSF57783">
    <property type="entry name" value="Zinc beta-ribbon"/>
    <property type="match status" value="1"/>
</dbReference>
<evidence type="ECO:0000313" key="14">
    <source>
        <dbReference type="EMBL" id="WPK22918.1"/>
    </source>
</evidence>
<dbReference type="AlphaFoldDB" id="A0AAX4H355"/>
<accession>A0AAX4H355</accession>
<feature type="compositionally biased region" description="Basic and acidic residues" evidence="12">
    <location>
        <begin position="593"/>
        <end position="613"/>
    </location>
</feature>
<dbReference type="Pfam" id="PF07741">
    <property type="entry name" value="BRF1"/>
    <property type="match status" value="1"/>
</dbReference>
<dbReference type="SMART" id="SM00385">
    <property type="entry name" value="CYCLIN"/>
    <property type="match status" value="2"/>
</dbReference>
<evidence type="ECO:0000256" key="3">
    <source>
        <dbReference type="ARBA" id="ARBA00022723"/>
    </source>
</evidence>
<evidence type="ECO:0000256" key="2">
    <source>
        <dbReference type="ARBA" id="ARBA00010857"/>
    </source>
</evidence>
<evidence type="ECO:0000256" key="12">
    <source>
        <dbReference type="SAM" id="MobiDB-lite"/>
    </source>
</evidence>
<dbReference type="Gene3D" id="1.20.5.650">
    <property type="entry name" value="Single helix bin"/>
    <property type="match status" value="1"/>
</dbReference>
<dbReference type="Proteomes" id="UP001338582">
    <property type="component" value="Chromosome 1"/>
</dbReference>
<dbReference type="GO" id="GO:0017025">
    <property type="term" value="F:TBP-class protein binding"/>
    <property type="evidence" value="ECO:0007669"/>
    <property type="project" value="InterPro"/>
</dbReference>
<keyword evidence="10" id="KW-0539">Nucleus</keyword>
<gene>
    <name evidence="14" type="ORF">PUMCH_000141</name>
</gene>
<feature type="compositionally biased region" description="Basic and acidic residues" evidence="12">
    <location>
        <begin position="487"/>
        <end position="504"/>
    </location>
</feature>
<dbReference type="GeneID" id="88171210"/>
<evidence type="ECO:0000256" key="8">
    <source>
        <dbReference type="ARBA" id="ARBA00023159"/>
    </source>
</evidence>
<feature type="domain" description="Cyclin-like" evidence="13">
    <location>
        <begin position="87"/>
        <end position="168"/>
    </location>
</feature>
<dbReference type="InterPro" id="IPR013763">
    <property type="entry name" value="Cyclin-like_dom"/>
</dbReference>
<keyword evidence="8" id="KW-0010">Activator</keyword>
<evidence type="ECO:0000259" key="13">
    <source>
        <dbReference type="SMART" id="SM00385"/>
    </source>
</evidence>
<dbReference type="PRINTS" id="PR00685">
    <property type="entry name" value="TIFACTORIIB"/>
</dbReference>
<dbReference type="GO" id="GO:0000995">
    <property type="term" value="F:RNA polymerase III general transcription initiation factor activity"/>
    <property type="evidence" value="ECO:0007669"/>
    <property type="project" value="TreeGrafter"/>
</dbReference>
<feature type="compositionally biased region" description="Polar residues" evidence="12">
    <location>
        <begin position="710"/>
        <end position="724"/>
    </location>
</feature>
<evidence type="ECO:0000256" key="1">
    <source>
        <dbReference type="ARBA" id="ARBA00004123"/>
    </source>
</evidence>
<evidence type="ECO:0000256" key="4">
    <source>
        <dbReference type="ARBA" id="ARBA00022737"/>
    </source>
</evidence>
<proteinExistence type="inferred from homology"/>
<evidence type="ECO:0000256" key="5">
    <source>
        <dbReference type="ARBA" id="ARBA00022771"/>
    </source>
</evidence>
<feature type="region of interest" description="Disordered" evidence="12">
    <location>
        <begin position="587"/>
        <end position="642"/>
    </location>
</feature>
<dbReference type="Pfam" id="PF00382">
    <property type="entry name" value="TFIIB"/>
    <property type="match status" value="2"/>
</dbReference>
<dbReference type="InterPro" id="IPR000812">
    <property type="entry name" value="TFIIB"/>
</dbReference>
<reference evidence="14 15" key="1">
    <citation type="submission" date="2023-10" db="EMBL/GenBank/DDBJ databases">
        <title>Draft Genome Sequence of Candida saopaulonensis from a very Premature Infant with Sepsis.</title>
        <authorList>
            <person name="Ning Y."/>
            <person name="Dai R."/>
            <person name="Xiao M."/>
            <person name="Xu Y."/>
            <person name="Yan Q."/>
            <person name="Zhang L."/>
        </authorList>
    </citation>
    <scope>NUCLEOTIDE SEQUENCE [LARGE SCALE GENOMIC DNA]</scope>
    <source>
        <strain evidence="14 15">19XY460</strain>
    </source>
</reference>
<dbReference type="GO" id="GO:0005634">
    <property type="term" value="C:nucleus"/>
    <property type="evidence" value="ECO:0007669"/>
    <property type="project" value="UniProtKB-SubCell"/>
</dbReference>
<dbReference type="PANTHER" id="PTHR11618:SF4">
    <property type="entry name" value="TRANSCRIPTION FACTOR IIIB 90 KDA SUBUNIT"/>
    <property type="match status" value="1"/>
</dbReference>
<protein>
    <recommendedName>
        <fullName evidence="11">B-related factor 1</fullName>
    </recommendedName>
</protein>
<evidence type="ECO:0000256" key="9">
    <source>
        <dbReference type="ARBA" id="ARBA00023163"/>
    </source>
</evidence>
<keyword evidence="15" id="KW-1185">Reference proteome</keyword>
<feature type="domain" description="Cyclin-like" evidence="13">
    <location>
        <begin position="182"/>
        <end position="266"/>
    </location>
</feature>
<comment type="subcellular location">
    <subcellularLocation>
        <location evidence="1">Nucleus</location>
    </subcellularLocation>
</comment>
<evidence type="ECO:0000256" key="6">
    <source>
        <dbReference type="ARBA" id="ARBA00022833"/>
    </source>
</evidence>